<name>A0A2U3KW62_9BACT</name>
<dbReference type="PANTHER" id="PTHR43611:SF3">
    <property type="entry name" value="FLAVIN MONONUCLEOTIDE HYDROLASE 1, CHLOROPLATIC"/>
    <property type="match status" value="1"/>
</dbReference>
<dbReference type="NCBIfam" id="TIGR01509">
    <property type="entry name" value="HAD-SF-IA-v3"/>
    <property type="match status" value="1"/>
</dbReference>
<dbReference type="EMBL" id="OMOD01000145">
    <property type="protein sequence ID" value="SPF43868.1"/>
    <property type="molecule type" value="Genomic_DNA"/>
</dbReference>
<dbReference type="InterPro" id="IPR023198">
    <property type="entry name" value="PGP-like_dom2"/>
</dbReference>
<protein>
    <submittedName>
        <fullName evidence="1">Haloacid dehalogenase domain protein hydrolase</fullName>
    </submittedName>
</protein>
<evidence type="ECO:0000313" key="2">
    <source>
        <dbReference type="Proteomes" id="UP000238701"/>
    </source>
</evidence>
<accession>A0A2U3KW62</accession>
<dbReference type="InterPro" id="IPR006439">
    <property type="entry name" value="HAD-SF_hydro_IA"/>
</dbReference>
<reference evidence="2" key="1">
    <citation type="submission" date="2018-02" db="EMBL/GenBank/DDBJ databases">
        <authorList>
            <person name="Hausmann B."/>
        </authorList>
    </citation>
    <scope>NUCLEOTIDE SEQUENCE [LARGE SCALE GENOMIC DNA]</scope>
    <source>
        <strain evidence="2">Peat soil MAG SbA1</strain>
    </source>
</reference>
<proteinExistence type="predicted"/>
<dbReference type="InterPro" id="IPR023214">
    <property type="entry name" value="HAD_sf"/>
</dbReference>
<evidence type="ECO:0000313" key="1">
    <source>
        <dbReference type="EMBL" id="SPF43868.1"/>
    </source>
</evidence>
<gene>
    <name evidence="1" type="ORF">SBA1_500019</name>
</gene>
<sequence length="203" mass="23690">MPAIRAIFWDVGGVLVTNAWDRAQRTAALEHFHLDEEEFDDRHEMVVSSFERGKITLDEYLDRTVFYRTRPFSRDAFRDYMFSLSQPFPEVIEFARKLSDSGKYFMATINNESRELNYYRIEKCGLRQIFGLFVSSCFVGFRKPEKDIYRLALELTQIPAHECCFIDDRALNLECAATLGMHTIEMQSVEQLRDDLAKLGVSL</sequence>
<dbReference type="SFLD" id="SFLDS00003">
    <property type="entry name" value="Haloacid_Dehalogenase"/>
    <property type="match status" value="1"/>
</dbReference>
<dbReference type="CDD" id="cd02603">
    <property type="entry name" value="HAD_sEH-N_like"/>
    <property type="match status" value="1"/>
</dbReference>
<dbReference type="AlphaFoldDB" id="A0A2U3KW62"/>
<dbReference type="Pfam" id="PF00702">
    <property type="entry name" value="Hydrolase"/>
    <property type="match status" value="1"/>
</dbReference>
<dbReference type="InterPro" id="IPR036412">
    <property type="entry name" value="HAD-like_sf"/>
</dbReference>
<keyword evidence="1" id="KW-0378">Hydrolase</keyword>
<dbReference type="SFLD" id="SFLDG01129">
    <property type="entry name" value="C1.5:_HAD__Beta-PGM__Phosphata"/>
    <property type="match status" value="1"/>
</dbReference>
<dbReference type="SUPFAM" id="SSF56784">
    <property type="entry name" value="HAD-like"/>
    <property type="match status" value="1"/>
</dbReference>
<dbReference type="GO" id="GO:0016787">
    <property type="term" value="F:hydrolase activity"/>
    <property type="evidence" value="ECO:0007669"/>
    <property type="project" value="UniProtKB-KW"/>
</dbReference>
<dbReference type="Gene3D" id="1.10.150.240">
    <property type="entry name" value="Putative phosphatase, domain 2"/>
    <property type="match status" value="1"/>
</dbReference>
<dbReference type="PANTHER" id="PTHR43611">
    <property type="entry name" value="ALPHA-D-GLUCOSE 1-PHOSPHATE PHOSPHATASE"/>
    <property type="match status" value="1"/>
</dbReference>
<dbReference type="PRINTS" id="PR00413">
    <property type="entry name" value="HADHALOGNASE"/>
</dbReference>
<organism evidence="1 2">
    <name type="scientific">Candidatus Sulfotelmatobacter kueseliae</name>
    <dbReference type="NCBI Taxonomy" id="2042962"/>
    <lineage>
        <taxon>Bacteria</taxon>
        <taxon>Pseudomonadati</taxon>
        <taxon>Acidobacteriota</taxon>
        <taxon>Terriglobia</taxon>
        <taxon>Terriglobales</taxon>
        <taxon>Candidatus Korobacteraceae</taxon>
        <taxon>Candidatus Sulfotelmatobacter</taxon>
    </lineage>
</organism>
<dbReference type="OrthoDB" id="9131041at2"/>
<dbReference type="Proteomes" id="UP000238701">
    <property type="component" value="Unassembled WGS sequence"/>
</dbReference>
<dbReference type="Gene3D" id="3.40.50.1000">
    <property type="entry name" value="HAD superfamily/HAD-like"/>
    <property type="match status" value="1"/>
</dbReference>